<feature type="domain" description="Ig-like" evidence="2">
    <location>
        <begin position="5"/>
        <end position="126"/>
    </location>
</feature>
<dbReference type="SUPFAM" id="SSF48726">
    <property type="entry name" value="Immunoglobulin"/>
    <property type="match status" value="1"/>
</dbReference>
<dbReference type="InterPro" id="IPR050150">
    <property type="entry name" value="IgV_Light_Chain"/>
</dbReference>
<dbReference type="Proteomes" id="UP000291022">
    <property type="component" value="Unassembled WGS sequence"/>
</dbReference>
<dbReference type="PANTHER" id="PTHR23267">
    <property type="entry name" value="IMMUNOGLOBULIN LIGHT CHAIN"/>
    <property type="match status" value="1"/>
</dbReference>
<dbReference type="Gene3D" id="2.60.40.10">
    <property type="entry name" value="Immunoglobulins"/>
    <property type="match status" value="1"/>
</dbReference>
<evidence type="ECO:0000259" key="2">
    <source>
        <dbReference type="PROSITE" id="PS50835"/>
    </source>
</evidence>
<dbReference type="InterPro" id="IPR007110">
    <property type="entry name" value="Ig-like_dom"/>
</dbReference>
<dbReference type="OMA" id="PWEDNIT"/>
<name>A0A452Q7Z3_URSAM</name>
<reference evidence="3" key="3">
    <citation type="submission" date="2025-09" db="UniProtKB">
        <authorList>
            <consortium name="Ensembl"/>
        </authorList>
    </citation>
    <scope>IDENTIFICATION</scope>
</reference>
<dbReference type="InterPro" id="IPR013783">
    <property type="entry name" value="Ig-like_fold"/>
</dbReference>
<dbReference type="Pfam" id="PF07686">
    <property type="entry name" value="V-set"/>
    <property type="match status" value="1"/>
</dbReference>
<reference evidence="4" key="1">
    <citation type="submission" date="2016-06" db="EMBL/GenBank/DDBJ databases">
        <title>De novo assembly and RNA-Seq shows season-dependent expression and editing in black bear kidneys.</title>
        <authorList>
            <person name="Korstanje R."/>
            <person name="Srivastava A."/>
            <person name="Sarsani V.K."/>
            <person name="Sheehan S.M."/>
            <person name="Seger R.L."/>
            <person name="Barter M.E."/>
            <person name="Lindqvist C."/>
            <person name="Brody L.C."/>
            <person name="Mullikin J.C."/>
        </authorList>
    </citation>
    <scope>NUCLEOTIDE SEQUENCE [LARGE SCALE GENOMIC DNA]</scope>
</reference>
<accession>A0A452Q7Z3</accession>
<proteinExistence type="predicted"/>
<dbReference type="SMART" id="SM00406">
    <property type="entry name" value="IGv"/>
    <property type="match status" value="1"/>
</dbReference>
<reference evidence="3" key="2">
    <citation type="submission" date="2025-08" db="UniProtKB">
        <authorList>
            <consortium name="Ensembl"/>
        </authorList>
    </citation>
    <scope>IDENTIFICATION</scope>
</reference>
<evidence type="ECO:0000313" key="4">
    <source>
        <dbReference type="Proteomes" id="UP000291022"/>
    </source>
</evidence>
<dbReference type="InterPro" id="IPR036179">
    <property type="entry name" value="Ig-like_dom_sf"/>
</dbReference>
<dbReference type="Ensembl" id="ENSUAMT00000000440.1">
    <property type="protein sequence ID" value="ENSUAMP00000000368.1"/>
    <property type="gene ID" value="ENSUAMG00000000388.1"/>
</dbReference>
<feature type="region of interest" description="Disordered" evidence="1">
    <location>
        <begin position="116"/>
        <end position="137"/>
    </location>
</feature>
<dbReference type="GeneTree" id="ENSGT00940000153520"/>
<organism evidence="3 4">
    <name type="scientific">Ursus americanus</name>
    <name type="common">American black bear</name>
    <name type="synonym">Euarctos americanus</name>
    <dbReference type="NCBI Taxonomy" id="9643"/>
    <lineage>
        <taxon>Eukaryota</taxon>
        <taxon>Metazoa</taxon>
        <taxon>Chordata</taxon>
        <taxon>Craniata</taxon>
        <taxon>Vertebrata</taxon>
        <taxon>Euteleostomi</taxon>
        <taxon>Mammalia</taxon>
        <taxon>Eutheria</taxon>
        <taxon>Laurasiatheria</taxon>
        <taxon>Carnivora</taxon>
        <taxon>Caniformia</taxon>
        <taxon>Ursidae</taxon>
        <taxon>Ursus</taxon>
    </lineage>
</organism>
<keyword evidence="4" id="KW-1185">Reference proteome</keyword>
<dbReference type="AlphaFoldDB" id="A0A452Q7Z3"/>
<dbReference type="PROSITE" id="PS50835">
    <property type="entry name" value="IG_LIKE"/>
    <property type="match status" value="1"/>
</dbReference>
<protein>
    <recommendedName>
        <fullName evidence="2">Ig-like domain-containing protein</fullName>
    </recommendedName>
</protein>
<evidence type="ECO:0000256" key="1">
    <source>
        <dbReference type="SAM" id="MobiDB-lite"/>
    </source>
</evidence>
<dbReference type="InterPro" id="IPR013106">
    <property type="entry name" value="Ig_V-set"/>
</dbReference>
<sequence length="137" mass="15201">MAWSPLLLTLLGPWEDNITLSVSLPLAGSWAQLTCTPRRDISVRGYNVYWFQQRSGSPPRYLLYYYSDSDKHQDPGVPRCFSGSKDVSANAGVLLISGLRAEDEADYYCAIGHSSAGHSDTHREVGQIPQPDQSLVR</sequence>
<evidence type="ECO:0000313" key="3">
    <source>
        <dbReference type="Ensembl" id="ENSUAMP00000000368.1"/>
    </source>
</evidence>